<evidence type="ECO:0000313" key="1">
    <source>
        <dbReference type="EMBL" id="MCP1109814.1"/>
    </source>
</evidence>
<sequence>MNEHTQLIVMLTHHDQTVKNAYEIFDNCKDSKAKFWGFKDSGIPLDEMKALYAYMKACGKTTVLEVVEYTEAEGLAGAQMALDCGVDILMGTIFSDSIHKFCQENNLKYMPFVGTVTERPSVLNGSAKEMIAEANCYLEKGVYGIDLLGYRHTGDASAIIKEFVTTVNAPVCVAGDVNSYQRIDEVKDFGAAAFTIGSAFFENKFEGSFKEQVNKVCQYINCLEGVSHV</sequence>
<accession>A0ABT1EGI9</accession>
<dbReference type="Gene3D" id="3.20.20.70">
    <property type="entry name" value="Aldolase class I"/>
    <property type="match status" value="1"/>
</dbReference>
<comment type="caution">
    <text evidence="1">The sequence shown here is derived from an EMBL/GenBank/DDBJ whole genome shotgun (WGS) entry which is preliminary data.</text>
</comment>
<dbReference type="SUPFAM" id="SSF51366">
    <property type="entry name" value="Ribulose-phoshate binding barrel"/>
    <property type="match status" value="1"/>
</dbReference>
<reference evidence="1 2" key="1">
    <citation type="journal article" date="2022" name="Genome Biol. Evol.">
        <title>Host diet, physiology and behaviors set the stage for Lachnospiraceae cladogenesis.</title>
        <authorList>
            <person name="Vera-Ponce De Leon A."/>
            <person name="Schneider M."/>
            <person name="Jahnes B.C."/>
            <person name="Sadowski V."/>
            <person name="Camuy-Velez L.A."/>
            <person name="Duan J."/>
            <person name="Sabree Z.L."/>
        </authorList>
    </citation>
    <scope>NUCLEOTIDE SEQUENCE [LARGE SCALE GENOMIC DNA]</scope>
    <source>
        <strain evidence="1 2">PAL227</strain>
    </source>
</reference>
<dbReference type="InterPro" id="IPR011060">
    <property type="entry name" value="RibuloseP-bd_barrel"/>
</dbReference>
<organism evidence="1 2">
    <name type="scientific">Ohessyouella blattaphilus</name>
    <dbReference type="NCBI Taxonomy" id="2949333"/>
    <lineage>
        <taxon>Bacteria</taxon>
        <taxon>Bacillati</taxon>
        <taxon>Bacillota</taxon>
        <taxon>Clostridia</taxon>
        <taxon>Lachnospirales</taxon>
        <taxon>Lachnospiraceae</taxon>
        <taxon>Ohessyouella</taxon>
    </lineage>
</organism>
<evidence type="ECO:0000313" key="2">
    <source>
        <dbReference type="Proteomes" id="UP001523565"/>
    </source>
</evidence>
<dbReference type="RefSeq" id="WP_262068695.1">
    <property type="nucleotide sequence ID" value="NZ_JAMXOC010000006.1"/>
</dbReference>
<keyword evidence="2" id="KW-1185">Reference proteome</keyword>
<dbReference type="EMBL" id="JAMZFV010000006">
    <property type="protein sequence ID" value="MCP1109814.1"/>
    <property type="molecule type" value="Genomic_DNA"/>
</dbReference>
<proteinExistence type="predicted"/>
<dbReference type="InterPro" id="IPR013785">
    <property type="entry name" value="Aldolase_TIM"/>
</dbReference>
<dbReference type="Proteomes" id="UP001523565">
    <property type="component" value="Unassembled WGS sequence"/>
</dbReference>
<evidence type="ECO:0008006" key="3">
    <source>
        <dbReference type="Google" id="ProtNLM"/>
    </source>
</evidence>
<name>A0ABT1EGI9_9FIRM</name>
<gene>
    <name evidence="1" type="ORF">NK118_06045</name>
</gene>
<protein>
    <recommendedName>
        <fullName evidence="3">4-hydroxythreonine-4-phosphate dehydrogenase</fullName>
    </recommendedName>
</protein>